<reference evidence="3" key="1">
    <citation type="submission" date="2020-06" db="EMBL/GenBank/DDBJ databases">
        <title>Nostoc edaphicum CCNP1411 genome.</title>
        <authorList>
            <person name="Fidor A."/>
            <person name="Grabski M."/>
            <person name="Gawor J."/>
            <person name="Gromadka R."/>
            <person name="Wegrzyn G."/>
            <person name="Mazur-Marzec H."/>
        </authorList>
    </citation>
    <scope>NUCLEOTIDE SEQUENCE [LARGE SCALE GENOMIC DNA]</scope>
    <source>
        <strain evidence="3">CCNP1411</strain>
    </source>
</reference>
<dbReference type="GO" id="GO:0016791">
    <property type="term" value="F:phosphatase activity"/>
    <property type="evidence" value="ECO:0007669"/>
    <property type="project" value="TreeGrafter"/>
</dbReference>
<dbReference type="GO" id="GO:0008803">
    <property type="term" value="F:bis(5'-nucleosyl)-tetraphosphatase (symmetrical) activity"/>
    <property type="evidence" value="ECO:0007669"/>
    <property type="project" value="TreeGrafter"/>
</dbReference>
<evidence type="ECO:0000313" key="2">
    <source>
        <dbReference type="EMBL" id="QMS89657.1"/>
    </source>
</evidence>
<dbReference type="CDD" id="cd00144">
    <property type="entry name" value="MPP_PPP_family"/>
    <property type="match status" value="1"/>
</dbReference>
<dbReference type="GO" id="GO:0005737">
    <property type="term" value="C:cytoplasm"/>
    <property type="evidence" value="ECO:0007669"/>
    <property type="project" value="TreeGrafter"/>
</dbReference>
<dbReference type="AlphaFoldDB" id="A0A7D7QAF6"/>
<dbReference type="Pfam" id="PF00149">
    <property type="entry name" value="Metallophos"/>
    <property type="match status" value="1"/>
</dbReference>
<dbReference type="Proteomes" id="UP000514713">
    <property type="component" value="Chromosome"/>
</dbReference>
<feature type="domain" description="Calcineurin-like phosphoesterase" evidence="1">
    <location>
        <begin position="9"/>
        <end position="172"/>
    </location>
</feature>
<dbReference type="InterPro" id="IPR029052">
    <property type="entry name" value="Metallo-depent_PP-like"/>
</dbReference>
<dbReference type="RefSeq" id="WP_181927583.1">
    <property type="nucleotide sequence ID" value="NZ_CP054698.1"/>
</dbReference>
<proteinExistence type="predicted"/>
<name>A0A7D7QAF6_9NOSO</name>
<dbReference type="EMBL" id="CP054698">
    <property type="protein sequence ID" value="QMS89657.1"/>
    <property type="molecule type" value="Genomic_DNA"/>
</dbReference>
<accession>A0A7D7QAF6</accession>
<dbReference type="PANTHER" id="PTHR42850:SF4">
    <property type="entry name" value="ZINC-DEPENDENT ENDOPOLYPHOSPHATASE"/>
    <property type="match status" value="1"/>
</dbReference>
<organism evidence="2 3">
    <name type="scientific">Nostoc edaphicum CCNP1411</name>
    <dbReference type="NCBI Taxonomy" id="1472755"/>
    <lineage>
        <taxon>Bacteria</taxon>
        <taxon>Bacillati</taxon>
        <taxon>Cyanobacteriota</taxon>
        <taxon>Cyanophyceae</taxon>
        <taxon>Nostocales</taxon>
        <taxon>Nostocaceae</taxon>
        <taxon>Nostoc</taxon>
    </lineage>
</organism>
<sequence>MSEISPRRIVIGDVHGHYEGLMTLLEAIAPTSEDQVYFLGDLIDRGPHSAQVVNFVKRNNYSCLLGNHEQMLLNILTNEKTSASTMQAWLYGGGQATVASYQEAPIPDDHLDWLKTLPTYIDLGDIWLTHAGVDPSKSVTEQTADELCWIREEFHSIEKPYFPDKQIIIGHTITFTLPGVSPGKLAQGKGWLDIDTGAYHPRSGWLTGLDVTNDLVYQVNIFKNYIRVLPLEEVVINVDPAKIKVDRRNKN</sequence>
<dbReference type="Gene3D" id="3.60.21.10">
    <property type="match status" value="1"/>
</dbReference>
<evidence type="ECO:0000313" key="3">
    <source>
        <dbReference type="Proteomes" id="UP000514713"/>
    </source>
</evidence>
<dbReference type="InterPro" id="IPR004843">
    <property type="entry name" value="Calcineurin-like_PHP"/>
</dbReference>
<protein>
    <submittedName>
        <fullName evidence="2">Serine/threonine protein phosphatase</fullName>
    </submittedName>
</protein>
<gene>
    <name evidence="2" type="ORF">HUN01_19495</name>
</gene>
<dbReference type="SUPFAM" id="SSF56300">
    <property type="entry name" value="Metallo-dependent phosphatases"/>
    <property type="match status" value="1"/>
</dbReference>
<dbReference type="GO" id="GO:0110154">
    <property type="term" value="P:RNA decapping"/>
    <property type="evidence" value="ECO:0007669"/>
    <property type="project" value="TreeGrafter"/>
</dbReference>
<dbReference type="InterPro" id="IPR050126">
    <property type="entry name" value="Ap4A_hydrolase"/>
</dbReference>
<dbReference type="KEGG" id="ned:HUN01_19495"/>
<evidence type="ECO:0000259" key="1">
    <source>
        <dbReference type="Pfam" id="PF00149"/>
    </source>
</evidence>
<dbReference type="PANTHER" id="PTHR42850">
    <property type="entry name" value="METALLOPHOSPHOESTERASE"/>
    <property type="match status" value="1"/>
</dbReference>
<keyword evidence="3" id="KW-1185">Reference proteome</keyword>